<keyword evidence="1" id="KW-1133">Transmembrane helix</keyword>
<feature type="transmembrane region" description="Helical" evidence="1">
    <location>
        <begin position="79"/>
        <end position="98"/>
    </location>
</feature>
<evidence type="ECO:0000256" key="1">
    <source>
        <dbReference type="SAM" id="Phobius"/>
    </source>
</evidence>
<dbReference type="AlphaFoldDB" id="A0A345Z4Z2"/>
<name>A0A345Z4Z2_9MOLU</name>
<keyword evidence="1" id="KW-0812">Transmembrane</keyword>
<dbReference type="KEGG" id="salx:SALLE_v1c10010"/>
<feature type="transmembrane region" description="Helical" evidence="1">
    <location>
        <begin position="12"/>
        <end position="34"/>
    </location>
</feature>
<feature type="transmembrane region" description="Helical" evidence="1">
    <location>
        <begin position="110"/>
        <end position="134"/>
    </location>
</feature>
<evidence type="ECO:0000313" key="2">
    <source>
        <dbReference type="EMBL" id="AXK51671.1"/>
    </source>
</evidence>
<dbReference type="Proteomes" id="UP000254792">
    <property type="component" value="Chromosome"/>
</dbReference>
<reference evidence="2 3" key="1">
    <citation type="submission" date="2018-07" db="EMBL/GenBank/DDBJ databases">
        <title>Complete genome sequence of Spiroplasma alleghenense PLHS-1 (ATCC 51752).</title>
        <authorList>
            <person name="Chou L."/>
            <person name="Lee T.-Y."/>
            <person name="Tsai Y.-M."/>
            <person name="Kuo C.-H."/>
        </authorList>
    </citation>
    <scope>NUCLEOTIDE SEQUENCE [LARGE SCALE GENOMIC DNA]</scope>
    <source>
        <strain evidence="2 3">PLHS-1</strain>
    </source>
</reference>
<gene>
    <name evidence="2" type="ORF">SALLE_v1c10010</name>
</gene>
<organism evidence="2 3">
    <name type="scientific">Spiroplasma alleghenense</name>
    <dbReference type="NCBI Taxonomy" id="216931"/>
    <lineage>
        <taxon>Bacteria</taxon>
        <taxon>Bacillati</taxon>
        <taxon>Mycoplasmatota</taxon>
        <taxon>Mollicutes</taxon>
        <taxon>Entomoplasmatales</taxon>
        <taxon>Spiroplasmataceae</taxon>
        <taxon>Spiroplasma</taxon>
    </lineage>
</organism>
<evidence type="ECO:0000313" key="3">
    <source>
        <dbReference type="Proteomes" id="UP000254792"/>
    </source>
</evidence>
<feature type="transmembrane region" description="Helical" evidence="1">
    <location>
        <begin position="177"/>
        <end position="201"/>
    </location>
</feature>
<proteinExistence type="predicted"/>
<keyword evidence="1" id="KW-0472">Membrane</keyword>
<accession>A0A345Z4Z2</accession>
<dbReference type="EMBL" id="CP031376">
    <property type="protein sequence ID" value="AXK51671.1"/>
    <property type="molecule type" value="Genomic_DNA"/>
</dbReference>
<keyword evidence="3" id="KW-1185">Reference proteome</keyword>
<sequence length="210" mass="24602">MRRQINVKNKIMSITIFILSIFILILLFVAHLFIQNKVFIKNIPNIEPDFFNDFDSNGINVYERAYLITNNMVFPFMGMHAYLLSAVAVLAWTLYIVISFKDQSRRPGSIWFGGFCPDIFWVPLFVLFLMSFAFPLNFSIWESKIESQVGEYFGKDFRQDNVLNAQFEYIRIWMKEIYNMALPLNITGVSVSLIIIILIFINKLTYEVIS</sequence>
<dbReference type="RefSeq" id="WP_115558562.1">
    <property type="nucleotide sequence ID" value="NZ_CP031376.1"/>
</dbReference>
<protein>
    <submittedName>
        <fullName evidence="2">Uncharacterized protein</fullName>
    </submittedName>
</protein>